<accession>A0A834GV53</accession>
<dbReference type="InterPro" id="IPR023214">
    <property type="entry name" value="HAD_sf"/>
</dbReference>
<dbReference type="NCBIfam" id="TIGR01668">
    <property type="entry name" value="YqeG_hyp_ppase"/>
    <property type="match status" value="1"/>
</dbReference>
<proteinExistence type="predicted"/>
<dbReference type="Gene3D" id="3.40.50.1000">
    <property type="entry name" value="HAD superfamily/HAD-like"/>
    <property type="match status" value="1"/>
</dbReference>
<protein>
    <recommendedName>
        <fullName evidence="4">Haloacid dehalogenase superfamily protein</fullName>
    </recommendedName>
</protein>
<dbReference type="OrthoDB" id="198652at2759"/>
<dbReference type="InterPro" id="IPR027706">
    <property type="entry name" value="PGP_Pase"/>
</dbReference>
<sequence length="386" mass="43597">MHSTSAAPCPWQVCYYPIPNRYQFHQQSLHLSTKTTTPISSPLNCQTHFRNNPFLTLPSTNSCISDQHRKNPDDKREFPQDFSSTIDENSEINKTQKRKSPEGKEEAEREAKGRSSLSTNMWWADFKGALGQRINLKGIVSSVSVLARDRHLALPHVSVPDIRYIDWDELRSKGFRAVVFDKDNTITVPYSLRLWGPLGSSMERCKSVFGDDIAVFSNSAGLYEFDPDGRKARAVEYAIGIKVIRHGVKKPGGTAEEIEKHFGCESSRIIMVGDRPFTDVVYGNRNGFLTILTEPLSLAEEPFIVKQVGIAFRLFLLIQRSPYQDTLQEPQLLLFFLKEHGGIIKEEKVRKLEVALVNRWSKRGLKPTSHGLLPDAGCCVKDPPPL</sequence>
<feature type="compositionally biased region" description="Basic and acidic residues" evidence="1">
    <location>
        <begin position="66"/>
        <end position="79"/>
    </location>
</feature>
<dbReference type="FunFam" id="3.40.50.1000:FF:000148">
    <property type="entry name" value="Haloacid dehalogenase superfamily protein"/>
    <property type="match status" value="1"/>
</dbReference>
<dbReference type="Pfam" id="PF09419">
    <property type="entry name" value="PGP_phosphatase"/>
    <property type="match status" value="1"/>
</dbReference>
<name>A0A834GV53_RHOSS</name>
<dbReference type="AlphaFoldDB" id="A0A834GV53"/>
<dbReference type="Proteomes" id="UP000626092">
    <property type="component" value="Unassembled WGS sequence"/>
</dbReference>
<organism evidence="2 3">
    <name type="scientific">Rhododendron simsii</name>
    <name type="common">Sims's rhododendron</name>
    <dbReference type="NCBI Taxonomy" id="118357"/>
    <lineage>
        <taxon>Eukaryota</taxon>
        <taxon>Viridiplantae</taxon>
        <taxon>Streptophyta</taxon>
        <taxon>Embryophyta</taxon>
        <taxon>Tracheophyta</taxon>
        <taxon>Spermatophyta</taxon>
        <taxon>Magnoliopsida</taxon>
        <taxon>eudicotyledons</taxon>
        <taxon>Gunneridae</taxon>
        <taxon>Pentapetalae</taxon>
        <taxon>asterids</taxon>
        <taxon>Ericales</taxon>
        <taxon>Ericaceae</taxon>
        <taxon>Ericoideae</taxon>
        <taxon>Rhodoreae</taxon>
        <taxon>Rhododendron</taxon>
    </lineage>
</organism>
<keyword evidence="3" id="KW-1185">Reference proteome</keyword>
<evidence type="ECO:0000256" key="1">
    <source>
        <dbReference type="SAM" id="MobiDB-lite"/>
    </source>
</evidence>
<dbReference type="NCBIfam" id="TIGR01662">
    <property type="entry name" value="HAD-SF-IIIA"/>
    <property type="match status" value="1"/>
</dbReference>
<evidence type="ECO:0008006" key="4">
    <source>
        <dbReference type="Google" id="ProtNLM"/>
    </source>
</evidence>
<feature type="compositionally biased region" description="Basic and acidic residues" evidence="1">
    <location>
        <begin position="99"/>
        <end position="113"/>
    </location>
</feature>
<dbReference type="SUPFAM" id="SSF56784">
    <property type="entry name" value="HAD-like"/>
    <property type="match status" value="1"/>
</dbReference>
<comment type="caution">
    <text evidence="2">The sequence shown here is derived from an EMBL/GenBank/DDBJ whole genome shotgun (WGS) entry which is preliminary data.</text>
</comment>
<dbReference type="PANTHER" id="PTHR19288:SF25">
    <property type="entry name" value="PHOSPHATIDYLGLYCEROPHOSPHATASE GEP4, MITOCHONDRIAL"/>
    <property type="match status" value="1"/>
</dbReference>
<dbReference type="GO" id="GO:0005737">
    <property type="term" value="C:cytoplasm"/>
    <property type="evidence" value="ECO:0007669"/>
    <property type="project" value="TreeGrafter"/>
</dbReference>
<gene>
    <name evidence="2" type="ORF">RHSIM_Rhsim06G0118100</name>
</gene>
<dbReference type="InterPro" id="IPR010021">
    <property type="entry name" value="PGPP1/Gep4"/>
</dbReference>
<feature type="region of interest" description="Disordered" evidence="1">
    <location>
        <begin position="63"/>
        <end position="113"/>
    </location>
</feature>
<dbReference type="InterPro" id="IPR006549">
    <property type="entry name" value="HAD-SF_hydro_IIIA"/>
</dbReference>
<dbReference type="EMBL" id="WJXA01000006">
    <property type="protein sequence ID" value="KAF7141726.1"/>
    <property type="molecule type" value="Genomic_DNA"/>
</dbReference>
<evidence type="ECO:0000313" key="3">
    <source>
        <dbReference type="Proteomes" id="UP000626092"/>
    </source>
</evidence>
<reference evidence="2" key="1">
    <citation type="submission" date="2019-11" db="EMBL/GenBank/DDBJ databases">
        <authorList>
            <person name="Liu Y."/>
            <person name="Hou J."/>
            <person name="Li T.-Q."/>
            <person name="Guan C.-H."/>
            <person name="Wu X."/>
            <person name="Wu H.-Z."/>
            <person name="Ling F."/>
            <person name="Zhang R."/>
            <person name="Shi X.-G."/>
            <person name="Ren J.-P."/>
            <person name="Chen E.-F."/>
            <person name="Sun J.-M."/>
        </authorList>
    </citation>
    <scope>NUCLEOTIDE SEQUENCE</scope>
    <source>
        <strain evidence="2">Adult_tree_wgs_1</strain>
        <tissue evidence="2">Leaves</tissue>
    </source>
</reference>
<evidence type="ECO:0000313" key="2">
    <source>
        <dbReference type="EMBL" id="KAF7141726.1"/>
    </source>
</evidence>
<dbReference type="GO" id="GO:0008962">
    <property type="term" value="F:phosphatidylglycerophosphatase activity"/>
    <property type="evidence" value="ECO:0007669"/>
    <property type="project" value="InterPro"/>
</dbReference>
<dbReference type="InterPro" id="IPR036412">
    <property type="entry name" value="HAD-like_sf"/>
</dbReference>
<dbReference type="PANTHER" id="PTHR19288">
    <property type="entry name" value="4-NITROPHENYLPHOSPHATASE-RELATED"/>
    <property type="match status" value="1"/>
</dbReference>